<gene>
    <name evidence="1" type="ORF">C4D60_Mb00t00370</name>
</gene>
<proteinExistence type="predicted"/>
<evidence type="ECO:0000313" key="1">
    <source>
        <dbReference type="EMBL" id="THU43328.1"/>
    </source>
</evidence>
<name>A0A4S8I608_MUSBA</name>
<accession>A0A4S8I608</accession>
<organism evidence="1 2">
    <name type="scientific">Musa balbisiana</name>
    <name type="common">Banana</name>
    <dbReference type="NCBI Taxonomy" id="52838"/>
    <lineage>
        <taxon>Eukaryota</taxon>
        <taxon>Viridiplantae</taxon>
        <taxon>Streptophyta</taxon>
        <taxon>Embryophyta</taxon>
        <taxon>Tracheophyta</taxon>
        <taxon>Spermatophyta</taxon>
        <taxon>Magnoliopsida</taxon>
        <taxon>Liliopsida</taxon>
        <taxon>Zingiberales</taxon>
        <taxon>Musaceae</taxon>
        <taxon>Musa</taxon>
    </lineage>
</organism>
<dbReference type="Proteomes" id="UP000317650">
    <property type="component" value="Unassembled WGS sequence"/>
</dbReference>
<sequence>MCPYQNPKIRSYVTMLLSVVSQIRNEWLTSALLDLGAQAVESKVSRKEFSQAVESRVSRNWVKAFPSPFSPMDS</sequence>
<dbReference type="AlphaFoldDB" id="A0A4S8I608"/>
<dbReference type="EMBL" id="PYDT01000126">
    <property type="protein sequence ID" value="THU43328.1"/>
    <property type="molecule type" value="Genomic_DNA"/>
</dbReference>
<protein>
    <submittedName>
        <fullName evidence="1">Uncharacterized protein</fullName>
    </submittedName>
</protein>
<comment type="caution">
    <text evidence="1">The sequence shown here is derived from an EMBL/GenBank/DDBJ whole genome shotgun (WGS) entry which is preliminary data.</text>
</comment>
<evidence type="ECO:0000313" key="2">
    <source>
        <dbReference type="Proteomes" id="UP000317650"/>
    </source>
</evidence>
<reference evidence="1 2" key="1">
    <citation type="journal article" date="2019" name="Nat. Plants">
        <title>Genome sequencing of Musa balbisiana reveals subgenome evolution and function divergence in polyploid bananas.</title>
        <authorList>
            <person name="Yao X."/>
        </authorList>
    </citation>
    <scope>NUCLEOTIDE SEQUENCE [LARGE SCALE GENOMIC DNA]</scope>
    <source>
        <strain evidence="2">cv. DH-PKW</strain>
        <tissue evidence="1">Leaves</tissue>
    </source>
</reference>
<keyword evidence="2" id="KW-1185">Reference proteome</keyword>